<name>A0ACB7GW67_MANES</name>
<sequence length="272" mass="30587">MKKFAIQLLCSFSFLSLLLHILAAESHQTGEEKEFGYQLNSENGPSRWGELEPEWRTCSNGTKQSPINILKQSVKTVTHLGELDRDYRPSNATLKNKGHDMMLEWESGAGSIEINGKEYVLQQCHWHSPSEHTINGRRFAVEMHMVHKSEDGKVAVVGILFKIGNPESFLSSLRDHLKSVSGTGKAEKVVGVVDPNDIKMSRKYYRYMGSLTTPPCTENVTWTISTKVRTVSKEQVRMIRVAAHAESGSNARPIQATNGRLVQLYQPDEEDD</sequence>
<organism evidence="1 2">
    <name type="scientific">Manihot esculenta</name>
    <name type="common">Cassava</name>
    <name type="synonym">Jatropha manihot</name>
    <dbReference type="NCBI Taxonomy" id="3983"/>
    <lineage>
        <taxon>Eukaryota</taxon>
        <taxon>Viridiplantae</taxon>
        <taxon>Streptophyta</taxon>
        <taxon>Embryophyta</taxon>
        <taxon>Tracheophyta</taxon>
        <taxon>Spermatophyta</taxon>
        <taxon>Magnoliopsida</taxon>
        <taxon>eudicotyledons</taxon>
        <taxon>Gunneridae</taxon>
        <taxon>Pentapetalae</taxon>
        <taxon>rosids</taxon>
        <taxon>fabids</taxon>
        <taxon>Malpighiales</taxon>
        <taxon>Euphorbiaceae</taxon>
        <taxon>Crotonoideae</taxon>
        <taxon>Manihoteae</taxon>
        <taxon>Manihot</taxon>
    </lineage>
</organism>
<comment type="caution">
    <text evidence="1">The sequence shown here is derived from an EMBL/GenBank/DDBJ whole genome shotgun (WGS) entry which is preliminary data.</text>
</comment>
<gene>
    <name evidence="1" type="ORF">MANES_11G147700v8</name>
</gene>
<keyword evidence="2" id="KW-1185">Reference proteome</keyword>
<dbReference type="EMBL" id="CM004397">
    <property type="protein sequence ID" value="KAG8644612.1"/>
    <property type="molecule type" value="Genomic_DNA"/>
</dbReference>
<evidence type="ECO:0000313" key="1">
    <source>
        <dbReference type="EMBL" id="KAG8644612.1"/>
    </source>
</evidence>
<accession>A0ACB7GW67</accession>
<evidence type="ECO:0000313" key="2">
    <source>
        <dbReference type="Proteomes" id="UP000091857"/>
    </source>
</evidence>
<reference evidence="2" key="1">
    <citation type="journal article" date="2016" name="Nat. Biotechnol.">
        <title>Sequencing wild and cultivated cassava and related species reveals extensive interspecific hybridization and genetic diversity.</title>
        <authorList>
            <person name="Bredeson J.V."/>
            <person name="Lyons J.B."/>
            <person name="Prochnik S.E."/>
            <person name="Wu G.A."/>
            <person name="Ha C.M."/>
            <person name="Edsinger-Gonzales E."/>
            <person name="Grimwood J."/>
            <person name="Schmutz J."/>
            <person name="Rabbi I.Y."/>
            <person name="Egesi C."/>
            <person name="Nauluvula P."/>
            <person name="Lebot V."/>
            <person name="Ndunguru J."/>
            <person name="Mkamilo G."/>
            <person name="Bart R.S."/>
            <person name="Setter T.L."/>
            <person name="Gleadow R.M."/>
            <person name="Kulakow P."/>
            <person name="Ferguson M.E."/>
            <person name="Rounsley S."/>
            <person name="Rokhsar D.S."/>
        </authorList>
    </citation>
    <scope>NUCLEOTIDE SEQUENCE [LARGE SCALE GENOMIC DNA]</scope>
    <source>
        <strain evidence="2">cv. AM560-2</strain>
    </source>
</reference>
<dbReference type="Proteomes" id="UP000091857">
    <property type="component" value="Chromosome 11"/>
</dbReference>
<proteinExistence type="predicted"/>
<protein>
    <submittedName>
        <fullName evidence="1">Uncharacterized protein</fullName>
    </submittedName>
</protein>